<dbReference type="AlphaFoldDB" id="I2FR83"/>
<gene>
    <name evidence="3" type="ORF">UHOR_07344</name>
</gene>
<organism evidence="3 4">
    <name type="scientific">Ustilago hordei</name>
    <name type="common">Barley covered smut fungus</name>
    <dbReference type="NCBI Taxonomy" id="120017"/>
    <lineage>
        <taxon>Eukaryota</taxon>
        <taxon>Fungi</taxon>
        <taxon>Dikarya</taxon>
        <taxon>Basidiomycota</taxon>
        <taxon>Ustilaginomycotina</taxon>
        <taxon>Ustilaginomycetes</taxon>
        <taxon>Ustilaginales</taxon>
        <taxon>Ustilaginaceae</taxon>
        <taxon>Ustilago</taxon>
    </lineage>
</organism>
<feature type="compositionally biased region" description="Polar residues" evidence="1">
    <location>
        <begin position="644"/>
        <end position="657"/>
    </location>
</feature>
<feature type="region of interest" description="Disordered" evidence="1">
    <location>
        <begin position="152"/>
        <end position="177"/>
    </location>
</feature>
<reference evidence="3 4" key="1">
    <citation type="journal article" date="2012" name="Plant Cell">
        <title>Genome comparison of barley and maize smut fungi reveals targeted loss of RNA silencing components and species-specific presence of transposable elements.</title>
        <authorList>
            <person name="Laurie J.D."/>
            <person name="Ali S."/>
            <person name="Linning R."/>
            <person name="Mannhaupt G."/>
            <person name="Wong P."/>
            <person name="Gueldener U."/>
            <person name="Muensterkoetter M."/>
            <person name="Moore R."/>
            <person name="Kahmann R."/>
            <person name="Bakkeren G."/>
            <person name="Schirawski J."/>
        </authorList>
    </citation>
    <scope>NUCLEOTIDE SEQUENCE [LARGE SCALE GENOMIC DNA]</scope>
    <source>
        <strain evidence="4">Uh4875-4</strain>
    </source>
</reference>
<dbReference type="Proteomes" id="UP000006174">
    <property type="component" value="Unassembled WGS sequence"/>
</dbReference>
<name>I2FR83_USTHO</name>
<keyword evidence="2" id="KW-0732">Signal</keyword>
<proteinExistence type="predicted"/>
<accession>I2FR83</accession>
<comment type="caution">
    <text evidence="3">The sequence shown here is derived from an EMBL/GenBank/DDBJ whole genome shotgun (WGS) entry which is preliminary data.</text>
</comment>
<feature type="signal peptide" evidence="2">
    <location>
        <begin position="1"/>
        <end position="20"/>
    </location>
</feature>
<feature type="region of interest" description="Disordered" evidence="1">
    <location>
        <begin position="333"/>
        <end position="358"/>
    </location>
</feature>
<dbReference type="OrthoDB" id="2104935at2759"/>
<protein>
    <recommendedName>
        <fullName evidence="5">Peptidase M23 domain-containing protein</fullName>
    </recommendedName>
</protein>
<sequence>MKRATLLPLALLVQASLSLAGTNRGHRQIPFSFPYEPSSSATTQSTPIDDKVYESRLGARLVEDDDPSPVPSVRLSHAGLYINQAHAPSLIHRPDHSNDTDPFQPQPLIVHFDSTLYSPSTATASLGPVRLRTRDQVMLHCGKDTGGIEACERDDLKLTPPSDPKKKTKSHKEKASAKWIHESAGSLDCEASSQSLSPDGRFYLDERSCPGWSKYWSSIETARKESTQEVLQSFVVSVQLSPLEGKEEEGKQFWIGHLHLDQSRASWPLAGNARDRRPGQKDRTWHPQDVNRIAGLMENPMIPKSSRFVNDRNYGVFVDQSAWTLGVQIKVPQSITNPRDDDDDDDPEDMHRKGKEGKVGTEMILPPEQVFAPVSGQVVWAREYKFRRPPLFGPAAGENDEVNFCVMIRDEWSIVYQIFGIDASTVGLKEGDTVLRGDVLGHALREGLSLEPPSTEPPADHPASKPDKGVSYYRHRYRNLQVRVSRPDPTWTEWKDADTRGWQYFHPLHVFTEGNKGYRSSIPPYGSPTVVYFAKPSRDPLNTPPNAYATSNDFWTPTLQGPTEIIVGFESFQQTPGDPADGMENLAVYALDVAFKKKIAGQREPIGGMECDLGGETDPSGVGEQGKKYWRNVFEHSKLPNNWSGSSDSFHATNASSLAEDEDGREAEVGGYGWRSKLFAHYMPAFSHGRFFPEKITSQFDEKEKRLYYSATRTTRGEPKVGGAFNVQGIIDQEGEEEGGRGKYRLVVRARDYWGNVGCVASDVWLA</sequence>
<feature type="region of interest" description="Disordered" evidence="1">
    <location>
        <begin position="644"/>
        <end position="665"/>
    </location>
</feature>
<dbReference type="eggNOG" id="ENOG502TE51">
    <property type="taxonomic scope" value="Eukaryota"/>
</dbReference>
<evidence type="ECO:0000256" key="1">
    <source>
        <dbReference type="SAM" id="MobiDB-lite"/>
    </source>
</evidence>
<evidence type="ECO:0000313" key="3">
    <source>
        <dbReference type="EMBL" id="CCF49426.1"/>
    </source>
</evidence>
<dbReference type="HOGENOM" id="CLU_373433_0_0_1"/>
<feature type="region of interest" description="Disordered" evidence="1">
    <location>
        <begin position="448"/>
        <end position="469"/>
    </location>
</feature>
<evidence type="ECO:0000256" key="2">
    <source>
        <dbReference type="SAM" id="SignalP"/>
    </source>
</evidence>
<evidence type="ECO:0008006" key="5">
    <source>
        <dbReference type="Google" id="ProtNLM"/>
    </source>
</evidence>
<evidence type="ECO:0000313" key="4">
    <source>
        <dbReference type="Proteomes" id="UP000006174"/>
    </source>
</evidence>
<feature type="chain" id="PRO_5003657867" description="Peptidase M23 domain-containing protein" evidence="2">
    <location>
        <begin position="21"/>
        <end position="767"/>
    </location>
</feature>
<dbReference type="EMBL" id="CAGI01000144">
    <property type="protein sequence ID" value="CCF49426.1"/>
    <property type="molecule type" value="Genomic_DNA"/>
</dbReference>
<feature type="compositionally biased region" description="Basic and acidic residues" evidence="1">
    <location>
        <begin position="458"/>
        <end position="468"/>
    </location>
</feature>
<keyword evidence="4" id="KW-1185">Reference proteome</keyword>
<dbReference type="OMA" id="VMIRDEW"/>